<name>A0A4R5KD89_9BACL</name>
<sequence length="358" mass="38384">MILKKTACLTLTAVLLTLAAGCGSAPVPAASPANGASSTAPAPKPEPKKDEPLKTVKFSEVIRSIFYAPHYVAMQKGFFKEEGLNVDMNTAQGSDKGAAALIAGVADISLVGPETAIYIYNQKGDKTLKIFHQLTMKDGSFLLSRNKADAFKWSDLEGKSVIGWRPGSAPQMVLNNKLLQEKVGKVDVVTNIASTAMAGAFTSGKGDYIQVFEPIASALEKEGKAYYATSVGQAFGAFPETSYVATSDYIKNNPETVQKFVNAVAKGAKWLSNASPDEIAEALTPFFEGTPKDVIIQSIDRYKKQDTWPAVPELTADQFETLQKVLIDNGVLKPEQKIADMSTVVDMSFVKNIGKAGK</sequence>
<evidence type="ECO:0000259" key="6">
    <source>
        <dbReference type="Pfam" id="PF09084"/>
    </source>
</evidence>
<evidence type="ECO:0000313" key="8">
    <source>
        <dbReference type="Proteomes" id="UP000295636"/>
    </source>
</evidence>
<comment type="similarity">
    <text evidence="2">Belongs to the bacterial solute-binding protein SsuA/TauA family.</text>
</comment>
<dbReference type="Gene3D" id="3.40.190.10">
    <property type="entry name" value="Periplasmic binding protein-like II"/>
    <property type="match status" value="2"/>
</dbReference>
<keyword evidence="8" id="KW-1185">Reference proteome</keyword>
<evidence type="ECO:0000256" key="3">
    <source>
        <dbReference type="ARBA" id="ARBA00022729"/>
    </source>
</evidence>
<feature type="domain" description="SsuA/THI5-like" evidence="6">
    <location>
        <begin position="68"/>
        <end position="273"/>
    </location>
</feature>
<reference evidence="7 8" key="1">
    <citation type="submission" date="2019-03" db="EMBL/GenBank/DDBJ databases">
        <title>This is whole genome sequence of Paenibacillus sp MS74 strain.</title>
        <authorList>
            <person name="Trinh H.N."/>
        </authorList>
    </citation>
    <scope>NUCLEOTIDE SEQUENCE [LARGE SCALE GENOMIC DNA]</scope>
    <source>
        <strain evidence="7 8">MS74</strain>
    </source>
</reference>
<feature type="chain" id="PRO_5020951166" evidence="5">
    <location>
        <begin position="30"/>
        <end position="358"/>
    </location>
</feature>
<dbReference type="Proteomes" id="UP000295636">
    <property type="component" value="Unassembled WGS sequence"/>
</dbReference>
<feature type="signal peptide" evidence="5">
    <location>
        <begin position="1"/>
        <end position="29"/>
    </location>
</feature>
<comment type="subcellular location">
    <subcellularLocation>
        <location evidence="1">Periplasm</location>
    </subcellularLocation>
</comment>
<dbReference type="PANTHER" id="PTHR30024:SF47">
    <property type="entry name" value="TAURINE-BINDING PERIPLASMIC PROTEIN"/>
    <property type="match status" value="1"/>
</dbReference>
<dbReference type="PANTHER" id="PTHR30024">
    <property type="entry name" value="ALIPHATIC SULFONATES-BINDING PROTEIN-RELATED"/>
    <property type="match status" value="1"/>
</dbReference>
<dbReference type="EMBL" id="SMRT01000017">
    <property type="protein sequence ID" value="TDF93309.1"/>
    <property type="molecule type" value="Genomic_DNA"/>
</dbReference>
<protein>
    <submittedName>
        <fullName evidence="7">ABC transporter substrate-binding protein</fullName>
    </submittedName>
</protein>
<organism evidence="7 8">
    <name type="scientific">Paenibacillus piri</name>
    <dbReference type="NCBI Taxonomy" id="2547395"/>
    <lineage>
        <taxon>Bacteria</taxon>
        <taxon>Bacillati</taxon>
        <taxon>Bacillota</taxon>
        <taxon>Bacilli</taxon>
        <taxon>Bacillales</taxon>
        <taxon>Paenibacillaceae</taxon>
        <taxon>Paenibacillus</taxon>
    </lineage>
</organism>
<proteinExistence type="inferred from homology"/>
<dbReference type="PROSITE" id="PS51257">
    <property type="entry name" value="PROKAR_LIPOPROTEIN"/>
    <property type="match status" value="1"/>
</dbReference>
<dbReference type="InterPro" id="IPR015168">
    <property type="entry name" value="SsuA/THI5"/>
</dbReference>
<evidence type="ECO:0000256" key="4">
    <source>
        <dbReference type="SAM" id="MobiDB-lite"/>
    </source>
</evidence>
<feature type="region of interest" description="Disordered" evidence="4">
    <location>
        <begin position="30"/>
        <end position="52"/>
    </location>
</feature>
<evidence type="ECO:0000256" key="5">
    <source>
        <dbReference type="SAM" id="SignalP"/>
    </source>
</evidence>
<dbReference type="AlphaFoldDB" id="A0A4R5KD89"/>
<evidence type="ECO:0000256" key="2">
    <source>
        <dbReference type="ARBA" id="ARBA00010742"/>
    </source>
</evidence>
<dbReference type="GO" id="GO:0042597">
    <property type="term" value="C:periplasmic space"/>
    <property type="evidence" value="ECO:0007669"/>
    <property type="project" value="UniProtKB-SubCell"/>
</dbReference>
<dbReference type="Pfam" id="PF09084">
    <property type="entry name" value="NMT1"/>
    <property type="match status" value="1"/>
</dbReference>
<comment type="caution">
    <text evidence="7">The sequence shown here is derived from an EMBL/GenBank/DDBJ whole genome shotgun (WGS) entry which is preliminary data.</text>
</comment>
<dbReference type="OrthoDB" id="9802202at2"/>
<gene>
    <name evidence="7" type="ORF">E1757_27590</name>
</gene>
<evidence type="ECO:0000256" key="1">
    <source>
        <dbReference type="ARBA" id="ARBA00004418"/>
    </source>
</evidence>
<dbReference type="SUPFAM" id="SSF53850">
    <property type="entry name" value="Periplasmic binding protein-like II"/>
    <property type="match status" value="1"/>
</dbReference>
<evidence type="ECO:0000313" key="7">
    <source>
        <dbReference type="EMBL" id="TDF93309.1"/>
    </source>
</evidence>
<accession>A0A4R5KD89</accession>
<keyword evidence="3 5" id="KW-0732">Signal</keyword>